<sequence length="236" mass="26387">MADEDTKHGGDNRVDTTTVECGIQLPPNMDNRPFRSHLDAAFQRYGSQQPGKISTTKHLERYRPGELEAYVNDFATKSEECVYTRMGDCTDFVQVTNWCELMQSAGLKDTCNNELALAMKIIANTEQFPAASNANGVDFKLLYLNLSNMMLGHPVQEMNEATAKVLKDVYEETLAQSRQMDNNENVTLLRNRLQNILPPMDSVPVGSNTAALDVLFADSNLNPLQMPVDKLFSSKE</sequence>
<dbReference type="AlphaFoldDB" id="A0A1Q3F0J7"/>
<evidence type="ECO:0000313" key="1">
    <source>
        <dbReference type="EMBL" id="JAV21080.1"/>
    </source>
</evidence>
<proteinExistence type="predicted"/>
<protein>
    <submittedName>
        <fullName evidence="1">Uncharacterized protein</fullName>
    </submittedName>
</protein>
<organism evidence="1">
    <name type="scientific">Culex tarsalis</name>
    <name type="common">Encephalitis mosquito</name>
    <dbReference type="NCBI Taxonomy" id="7177"/>
    <lineage>
        <taxon>Eukaryota</taxon>
        <taxon>Metazoa</taxon>
        <taxon>Ecdysozoa</taxon>
        <taxon>Arthropoda</taxon>
        <taxon>Hexapoda</taxon>
        <taxon>Insecta</taxon>
        <taxon>Pterygota</taxon>
        <taxon>Neoptera</taxon>
        <taxon>Endopterygota</taxon>
        <taxon>Diptera</taxon>
        <taxon>Nematocera</taxon>
        <taxon>Culicoidea</taxon>
        <taxon>Culicidae</taxon>
        <taxon>Culicinae</taxon>
        <taxon>Culicini</taxon>
        <taxon>Culex</taxon>
        <taxon>Culex</taxon>
    </lineage>
</organism>
<reference evidence="1" key="1">
    <citation type="submission" date="2017-01" db="EMBL/GenBank/DDBJ databases">
        <title>A deep insight into the sialotranscriptome of adult male and female Cluex tarsalis mosquitoes.</title>
        <authorList>
            <person name="Ribeiro J.M."/>
            <person name="Moreira F."/>
            <person name="Bernard K.A."/>
            <person name="Calvo E."/>
        </authorList>
    </citation>
    <scope>NUCLEOTIDE SEQUENCE</scope>
    <source>
        <strain evidence="1">Kern County</strain>
        <tissue evidence="1">Salivary glands</tissue>
    </source>
</reference>
<dbReference type="EMBL" id="GFDL01013965">
    <property type="protein sequence ID" value="JAV21080.1"/>
    <property type="molecule type" value="Transcribed_RNA"/>
</dbReference>
<accession>A0A1Q3F0J7</accession>
<name>A0A1Q3F0J7_CULTA</name>